<dbReference type="SUPFAM" id="SSF50965">
    <property type="entry name" value="Galactose oxidase, central domain"/>
    <property type="match status" value="1"/>
</dbReference>
<gene>
    <name evidence="3" type="ORF">JYK02_32000</name>
</gene>
<dbReference type="PROSITE" id="PS51257">
    <property type="entry name" value="PROKAR_LIPOPROTEIN"/>
    <property type="match status" value="1"/>
</dbReference>
<dbReference type="PANTHER" id="PTHR46093">
    <property type="entry name" value="ACYL-COA-BINDING DOMAIN-CONTAINING PROTEIN 5"/>
    <property type="match status" value="1"/>
</dbReference>
<keyword evidence="2" id="KW-0677">Repeat</keyword>
<dbReference type="PANTHER" id="PTHR46093:SF18">
    <property type="entry name" value="FIBRONECTIN TYPE-III DOMAIN-CONTAINING PROTEIN"/>
    <property type="match status" value="1"/>
</dbReference>
<reference evidence="3 4" key="1">
    <citation type="submission" date="2021-02" db="EMBL/GenBank/DDBJ databases">
        <title>De Novo genome assembly of isolated myxobacteria.</title>
        <authorList>
            <person name="Stevens D.C."/>
        </authorList>
    </citation>
    <scope>NUCLEOTIDE SEQUENCE [LARGE SCALE GENOMIC DNA]</scope>
    <source>
        <strain evidence="3 4">ATCC 29039</strain>
    </source>
</reference>
<evidence type="ECO:0000313" key="4">
    <source>
        <dbReference type="Proteomes" id="UP000664052"/>
    </source>
</evidence>
<evidence type="ECO:0000313" key="3">
    <source>
        <dbReference type="EMBL" id="MBN8232149.1"/>
    </source>
</evidence>
<organism evidence="3 4">
    <name type="scientific">Corallococcus macrosporus</name>
    <dbReference type="NCBI Taxonomy" id="35"/>
    <lineage>
        <taxon>Bacteria</taxon>
        <taxon>Pseudomonadati</taxon>
        <taxon>Myxococcota</taxon>
        <taxon>Myxococcia</taxon>
        <taxon>Myxococcales</taxon>
        <taxon>Cystobacterineae</taxon>
        <taxon>Myxococcaceae</taxon>
        <taxon>Corallococcus</taxon>
    </lineage>
</organism>
<accession>A0ABS3DLE7</accession>
<evidence type="ECO:0000256" key="2">
    <source>
        <dbReference type="ARBA" id="ARBA00022737"/>
    </source>
</evidence>
<comment type="caution">
    <text evidence="3">The sequence shown here is derived from an EMBL/GenBank/DDBJ whole genome shotgun (WGS) entry which is preliminary data.</text>
</comment>
<evidence type="ECO:0008006" key="5">
    <source>
        <dbReference type="Google" id="ProtNLM"/>
    </source>
</evidence>
<dbReference type="Pfam" id="PF24681">
    <property type="entry name" value="Kelch_KLHDC2_KLHL20_DRC7"/>
    <property type="match status" value="2"/>
</dbReference>
<evidence type="ECO:0000256" key="1">
    <source>
        <dbReference type="ARBA" id="ARBA00022441"/>
    </source>
</evidence>
<dbReference type="InterPro" id="IPR015915">
    <property type="entry name" value="Kelch-typ_b-propeller"/>
</dbReference>
<keyword evidence="1" id="KW-0880">Kelch repeat</keyword>
<sequence>MTLRTPSTFHARSRLAHLFRGCGLASVLVLTACGSEKPSPPECCESPRWEAVEQHGDVPPALWEASASFSLTSSEPAVVYRFGGQSGNFPDDFTVNDFHAFDIATATWTKLTSPVPTARAEAVMIPGPCDDCVSVVGGRGRFRTGSDQMFPEMWTYHVRSQQWEQASSEKLGDPFAVRRSSALVVEVPRAGQSGKKTRYAFGGVGNTLPRFATTPTGLRNDVAVHDEDTGWRLVTTTGEKPAPRAWAAGGYDPDSHSLIVFGGYRLGADQGPDTPAGELFGPTNYENDLWSLNLETLAWTRLQPAGPVPSPRDNAVSFFDTVHGGLVVVGGQRFDGLSSDLWFYSVKDNRWTEVAIASGSPIPPARVGGISFVRETPTAYELYLNGGASSDGGASEFFDDLWKLTWLKR</sequence>
<dbReference type="EMBL" id="JAFIMU010000010">
    <property type="protein sequence ID" value="MBN8232149.1"/>
    <property type="molecule type" value="Genomic_DNA"/>
</dbReference>
<keyword evidence="4" id="KW-1185">Reference proteome</keyword>
<dbReference type="Gene3D" id="2.120.10.80">
    <property type="entry name" value="Kelch-type beta propeller"/>
    <property type="match status" value="2"/>
</dbReference>
<protein>
    <recommendedName>
        <fullName evidence="5">Galactose oxidase</fullName>
    </recommendedName>
</protein>
<dbReference type="RefSeq" id="WP_207056687.1">
    <property type="nucleotide sequence ID" value="NZ_JAFIMU010000010.1"/>
</dbReference>
<dbReference type="Proteomes" id="UP000664052">
    <property type="component" value="Unassembled WGS sequence"/>
</dbReference>
<proteinExistence type="predicted"/>
<dbReference type="InterPro" id="IPR011043">
    <property type="entry name" value="Gal_Oxase/kelch_b-propeller"/>
</dbReference>
<name>A0ABS3DLE7_9BACT</name>